<name>A0A2P5GR39_9ENTR</name>
<dbReference type="Proteomes" id="UP000237073">
    <property type="component" value="Unassembled WGS sequence"/>
</dbReference>
<protein>
    <recommendedName>
        <fullName evidence="1">IprA winged helix-turn-helix domain-containing protein</fullName>
    </recommendedName>
</protein>
<accession>A0A2P5GR39</accession>
<dbReference type="AlphaFoldDB" id="A0A2P5GR39"/>
<evidence type="ECO:0000313" key="4">
    <source>
        <dbReference type="Proteomes" id="UP000237073"/>
    </source>
</evidence>
<dbReference type="OrthoDB" id="6563600at2"/>
<evidence type="ECO:0000313" key="2">
    <source>
        <dbReference type="EMBL" id="POP42838.1"/>
    </source>
</evidence>
<dbReference type="InterPro" id="IPR041687">
    <property type="entry name" value="HTH_46"/>
</dbReference>
<dbReference type="EMBL" id="PQGD01000007">
    <property type="protein sequence ID" value="POP49043.1"/>
    <property type="molecule type" value="Genomic_DNA"/>
</dbReference>
<reference evidence="4 5" key="1">
    <citation type="submission" date="2018-01" db="EMBL/GenBank/DDBJ databases">
        <title>Superficieibacter electus gen. nov., sp. nov., an extended-spectrum beta-lactamase possessing member of the Enterobacteriaceae family, isolated from intensive care unit surfaces.</title>
        <authorList>
            <person name="Potter R.F."/>
            <person name="D'Souza A.W."/>
        </authorList>
    </citation>
    <scope>NUCLEOTIDE SEQUENCE [LARGE SCALE GENOMIC DNA]</scope>
    <source>
        <strain evidence="3 5">BP-1</strain>
        <strain evidence="2 4">BP-2</strain>
    </source>
</reference>
<sequence length="203" mass="23124">MLQLPAPQTALAHILAIFDNDIDKRLLMRRNHLTFQADTVCLLYSGDYSLLRRRDELLVTRALAPCIVGLILPGTIGQFITIRANGDCHYQLVSNEDFFNKIADQQAYHDVYTLLLEHITWQYQREELLLGHSSQVCVQGAIHLLDQSEPLIRDNTNVADFVVKSTKLSRSMVMKSMALLRQQKAIEVVKGKLGRINFLPDIH</sequence>
<comment type="caution">
    <text evidence="3">The sequence shown here is derived from an EMBL/GenBank/DDBJ whole genome shotgun (WGS) entry which is preliminary data.</text>
</comment>
<dbReference type="EMBL" id="PQGE01000017">
    <property type="protein sequence ID" value="POP42838.1"/>
    <property type="molecule type" value="Genomic_DNA"/>
</dbReference>
<dbReference type="RefSeq" id="WP_103677461.1">
    <property type="nucleotide sequence ID" value="NZ_PQGD01000007.1"/>
</dbReference>
<dbReference type="Proteomes" id="UP000247005">
    <property type="component" value="Unassembled WGS sequence"/>
</dbReference>
<evidence type="ECO:0000313" key="5">
    <source>
        <dbReference type="Proteomes" id="UP000247005"/>
    </source>
</evidence>
<gene>
    <name evidence="3" type="ORF">CHU32_10705</name>
    <name evidence="2" type="ORF">CHU33_18065</name>
</gene>
<feature type="domain" description="IprA winged helix-turn-helix" evidence="1">
    <location>
        <begin position="150"/>
        <end position="201"/>
    </location>
</feature>
<keyword evidence="4" id="KW-1185">Reference proteome</keyword>
<evidence type="ECO:0000313" key="3">
    <source>
        <dbReference type="EMBL" id="POP49043.1"/>
    </source>
</evidence>
<dbReference type="Pfam" id="PF15977">
    <property type="entry name" value="HTH_46"/>
    <property type="match status" value="1"/>
</dbReference>
<organism evidence="3 5">
    <name type="scientific">Superficieibacter electus</name>
    <dbReference type="NCBI Taxonomy" id="2022662"/>
    <lineage>
        <taxon>Bacteria</taxon>
        <taxon>Pseudomonadati</taxon>
        <taxon>Pseudomonadota</taxon>
        <taxon>Gammaproteobacteria</taxon>
        <taxon>Enterobacterales</taxon>
        <taxon>Enterobacteriaceae</taxon>
        <taxon>Superficieibacter</taxon>
    </lineage>
</organism>
<proteinExistence type="predicted"/>
<evidence type="ECO:0000259" key="1">
    <source>
        <dbReference type="Pfam" id="PF15977"/>
    </source>
</evidence>